<dbReference type="InterPro" id="IPR002594">
    <property type="entry name" value="GH12"/>
</dbReference>
<evidence type="ECO:0000256" key="1">
    <source>
        <dbReference type="ARBA" id="ARBA00005519"/>
    </source>
</evidence>
<dbReference type="GO" id="GO:0030248">
    <property type="term" value="F:cellulose binding"/>
    <property type="evidence" value="ECO:0007669"/>
    <property type="project" value="InterPro"/>
</dbReference>
<dbReference type="PANTHER" id="PTHR34002:SF9">
    <property type="entry name" value="XYLOGLUCAN-SPECIFIC ENDO-BETA-1,4-GLUCANASE A"/>
    <property type="match status" value="1"/>
</dbReference>
<dbReference type="SUPFAM" id="SSF57180">
    <property type="entry name" value="Cellulose-binding domain"/>
    <property type="match status" value="1"/>
</dbReference>
<organism evidence="7 9">
    <name type="scientific">Verticillium longisporum</name>
    <name type="common">Verticillium dahliae var. longisporum</name>
    <dbReference type="NCBI Taxonomy" id="100787"/>
    <lineage>
        <taxon>Eukaryota</taxon>
        <taxon>Fungi</taxon>
        <taxon>Dikarya</taxon>
        <taxon>Ascomycota</taxon>
        <taxon>Pezizomycotina</taxon>
        <taxon>Sordariomycetes</taxon>
        <taxon>Hypocreomycetidae</taxon>
        <taxon>Glomerellales</taxon>
        <taxon>Plectosphaerellaceae</taxon>
        <taxon>Verticillium</taxon>
    </lineage>
</organism>
<feature type="domain" description="CBM1" evidence="5">
    <location>
        <begin position="324"/>
        <end position="359"/>
    </location>
</feature>
<comment type="similarity">
    <text evidence="1 3">Belongs to the glycosyl hydrolase 12 (cellulase H) family.</text>
</comment>
<dbReference type="Gene3D" id="2.60.120.180">
    <property type="match status" value="1"/>
</dbReference>
<keyword evidence="8" id="KW-1185">Reference proteome</keyword>
<dbReference type="GO" id="GO:0005576">
    <property type="term" value="C:extracellular region"/>
    <property type="evidence" value="ECO:0007669"/>
    <property type="project" value="InterPro"/>
</dbReference>
<dbReference type="GO" id="GO:0008810">
    <property type="term" value="F:cellulase activity"/>
    <property type="evidence" value="ECO:0007669"/>
    <property type="project" value="InterPro"/>
</dbReference>
<dbReference type="Proteomes" id="UP000044602">
    <property type="component" value="Unassembled WGS sequence"/>
</dbReference>
<dbReference type="InterPro" id="IPR000254">
    <property type="entry name" value="CBD"/>
</dbReference>
<dbReference type="PANTHER" id="PTHR34002">
    <property type="entry name" value="BLR1656 PROTEIN"/>
    <property type="match status" value="1"/>
</dbReference>
<dbReference type="PROSITE" id="PS00562">
    <property type="entry name" value="CBM1_1"/>
    <property type="match status" value="1"/>
</dbReference>
<dbReference type="InterPro" id="IPR013320">
    <property type="entry name" value="ConA-like_dom_sf"/>
</dbReference>
<feature type="region of interest" description="Disordered" evidence="4">
    <location>
        <begin position="296"/>
        <end position="320"/>
    </location>
</feature>
<dbReference type="PROSITE" id="PS51164">
    <property type="entry name" value="CBM1_2"/>
    <property type="match status" value="1"/>
</dbReference>
<sequence>MTWPASRRHDAVCTYFDLISTHCLPSFRHSFVSSFTTNPKMKFITVLTSMAALVAAAPAVEPTKTQSIDKRATNLCGQWDNIKVGSYIIYNNLWGRDQATSGSQCTLVDGITNNLAKWSSTWSWAGGNLHVKSYSNAVLQAPAARVSAVASIPSEWQWSYTGTGVVANVAYDLFTSSDCSAKPEYEVMIWLAALGGAGPISATGKPIATVTISGVSWQLYKGAHSQMTVFSFVATKQQTNYSGDVADFIKYLAASQGLPGSQCLYSIGAGTEPFVGTNAKFDTTGYSVSLSTAAAPAPKPATTTAAAPKPAATTAPSKPATGATCAPAYGQCGGQGWTGPTCCTTGTCKVSNQWYSQCS</sequence>
<keyword evidence="3" id="KW-0624">Polysaccharide degradation</keyword>
<evidence type="ECO:0000313" key="7">
    <source>
        <dbReference type="EMBL" id="CRK25833.1"/>
    </source>
</evidence>
<keyword evidence="3" id="KW-0326">Glycosidase</keyword>
<dbReference type="Pfam" id="PF01670">
    <property type="entry name" value="Glyco_hydro_12"/>
    <property type="match status" value="1"/>
</dbReference>
<evidence type="ECO:0000259" key="5">
    <source>
        <dbReference type="PROSITE" id="PS51164"/>
    </source>
</evidence>
<dbReference type="STRING" id="100787.A0A0G4LUU2"/>
<dbReference type="Proteomes" id="UP000045706">
    <property type="component" value="Unassembled WGS sequence"/>
</dbReference>
<keyword evidence="3" id="KW-0378">Hydrolase</keyword>
<dbReference type="InterPro" id="IPR035971">
    <property type="entry name" value="CBD_sf"/>
</dbReference>
<dbReference type="InterPro" id="IPR013319">
    <property type="entry name" value="GH11/12"/>
</dbReference>
<evidence type="ECO:0000256" key="3">
    <source>
        <dbReference type="RuleBase" id="RU361163"/>
    </source>
</evidence>
<dbReference type="Pfam" id="PF00734">
    <property type="entry name" value="CBM_1"/>
    <property type="match status" value="1"/>
</dbReference>
<dbReference type="GO" id="GO:0000272">
    <property type="term" value="P:polysaccharide catabolic process"/>
    <property type="evidence" value="ECO:0007669"/>
    <property type="project" value="UniProtKB-KW"/>
</dbReference>
<keyword evidence="3" id="KW-0119">Carbohydrate metabolism</keyword>
<dbReference type="AlphaFoldDB" id="A0A0G4LUU2"/>
<dbReference type="SMART" id="SM00236">
    <property type="entry name" value="fCBD"/>
    <property type="match status" value="1"/>
</dbReference>
<dbReference type="EMBL" id="CVQH01009002">
    <property type="protein sequence ID" value="CRK17958.1"/>
    <property type="molecule type" value="Genomic_DNA"/>
</dbReference>
<reference evidence="8 9" key="1">
    <citation type="submission" date="2015-05" db="EMBL/GenBank/DDBJ databases">
        <authorList>
            <person name="Fogelqvist Johan"/>
        </authorList>
    </citation>
    <scope>NUCLEOTIDE SEQUENCE [LARGE SCALE GENOMIC DNA]</scope>
    <source>
        <strain evidence="6">VL1</strain>
        <strain evidence="7">VL2</strain>
    </source>
</reference>
<evidence type="ECO:0000256" key="2">
    <source>
        <dbReference type="ARBA" id="ARBA00022729"/>
    </source>
</evidence>
<dbReference type="EMBL" id="CVQI01018557">
    <property type="protein sequence ID" value="CRK25833.1"/>
    <property type="molecule type" value="Genomic_DNA"/>
</dbReference>
<gene>
    <name evidence="6" type="ORF">BN1708_012184</name>
    <name evidence="7" type="ORF">BN1723_013719</name>
</gene>
<name>A0A0G4LUU2_VERLO</name>
<proteinExistence type="inferred from homology"/>
<protein>
    <recommendedName>
        <fullName evidence="5">CBM1 domain-containing protein</fullName>
    </recommendedName>
</protein>
<dbReference type="SUPFAM" id="SSF49899">
    <property type="entry name" value="Concanavalin A-like lectins/glucanases"/>
    <property type="match status" value="1"/>
</dbReference>
<evidence type="ECO:0000256" key="4">
    <source>
        <dbReference type="SAM" id="MobiDB-lite"/>
    </source>
</evidence>
<evidence type="ECO:0000313" key="9">
    <source>
        <dbReference type="Proteomes" id="UP000045706"/>
    </source>
</evidence>
<keyword evidence="2" id="KW-0732">Signal</keyword>
<evidence type="ECO:0000313" key="8">
    <source>
        <dbReference type="Proteomes" id="UP000044602"/>
    </source>
</evidence>
<evidence type="ECO:0000313" key="6">
    <source>
        <dbReference type="EMBL" id="CRK17958.1"/>
    </source>
</evidence>
<accession>A0A0G4LUU2</accession>